<gene>
    <name evidence="1" type="ORF">ZHAS_00008271</name>
</gene>
<dbReference type="EnsemblMetazoa" id="ASIC008271-RA">
    <property type="protein sequence ID" value="ASIC008271-PA"/>
    <property type="gene ID" value="ASIC008271"/>
</dbReference>
<evidence type="ECO:0000313" key="2">
    <source>
        <dbReference type="EnsemblMetazoa" id="ASIC008271-PA"/>
    </source>
</evidence>
<dbReference type="VEuPathDB" id="VectorBase:ASIC008271"/>
<accession>A0A084VRR1</accession>
<proteinExistence type="predicted"/>
<dbReference type="Proteomes" id="UP000030765">
    <property type="component" value="Unassembled WGS sequence"/>
</dbReference>
<reference evidence="2" key="2">
    <citation type="submission" date="2020-05" db="UniProtKB">
        <authorList>
            <consortium name="EnsemblMetazoa"/>
        </authorList>
    </citation>
    <scope>IDENTIFICATION</scope>
</reference>
<name>A0A084VRR1_ANOSI</name>
<organism evidence="1">
    <name type="scientific">Anopheles sinensis</name>
    <name type="common">Mosquito</name>
    <dbReference type="NCBI Taxonomy" id="74873"/>
    <lineage>
        <taxon>Eukaryota</taxon>
        <taxon>Metazoa</taxon>
        <taxon>Ecdysozoa</taxon>
        <taxon>Arthropoda</taxon>
        <taxon>Hexapoda</taxon>
        <taxon>Insecta</taxon>
        <taxon>Pterygota</taxon>
        <taxon>Neoptera</taxon>
        <taxon>Endopterygota</taxon>
        <taxon>Diptera</taxon>
        <taxon>Nematocera</taxon>
        <taxon>Culicoidea</taxon>
        <taxon>Culicidae</taxon>
        <taxon>Anophelinae</taxon>
        <taxon>Anopheles</taxon>
    </lineage>
</organism>
<dbReference type="EMBL" id="KE525036">
    <property type="protein sequence ID" value="KFB40655.1"/>
    <property type="molecule type" value="Genomic_DNA"/>
</dbReference>
<reference evidence="1 3" key="1">
    <citation type="journal article" date="2014" name="BMC Genomics">
        <title>Genome sequence of Anopheles sinensis provides insight into genetics basis of mosquito competence for malaria parasites.</title>
        <authorList>
            <person name="Zhou D."/>
            <person name="Zhang D."/>
            <person name="Ding G."/>
            <person name="Shi L."/>
            <person name="Hou Q."/>
            <person name="Ye Y."/>
            <person name="Xu Y."/>
            <person name="Zhou H."/>
            <person name="Xiong C."/>
            <person name="Li S."/>
            <person name="Yu J."/>
            <person name="Hong S."/>
            <person name="Yu X."/>
            <person name="Zou P."/>
            <person name="Chen C."/>
            <person name="Chang X."/>
            <person name="Wang W."/>
            <person name="Lv Y."/>
            <person name="Sun Y."/>
            <person name="Ma L."/>
            <person name="Shen B."/>
            <person name="Zhu C."/>
        </authorList>
    </citation>
    <scope>NUCLEOTIDE SEQUENCE [LARGE SCALE GENOMIC DNA]</scope>
</reference>
<keyword evidence="3" id="KW-1185">Reference proteome</keyword>
<dbReference type="AlphaFoldDB" id="A0A084VRR1"/>
<evidence type="ECO:0000313" key="3">
    <source>
        <dbReference type="Proteomes" id="UP000030765"/>
    </source>
</evidence>
<protein>
    <submittedName>
        <fullName evidence="1 2">Uncharacterized protein</fullName>
    </submittedName>
</protein>
<sequence length="164" mass="17828">MTRTSGANGGEWSLNSRLEGQFERRGGIEDPCGRKAALQCTLHSTTLCNSVVFFYFSNRRLEPNVHTVGLCQYSGPKSYDERTIFATSEFASAGVPLARCYIGAMVGTSKLVLVAIAHTMRVGTSDDGDDGLKRWRCCVVVPQLKEGACASTFHCVREPRGSAL</sequence>
<evidence type="ECO:0000313" key="1">
    <source>
        <dbReference type="EMBL" id="KFB40655.1"/>
    </source>
</evidence>
<dbReference type="EMBL" id="ATLV01015769">
    <property type="status" value="NOT_ANNOTATED_CDS"/>
    <property type="molecule type" value="Genomic_DNA"/>
</dbReference>